<dbReference type="InterPro" id="IPR017853">
    <property type="entry name" value="GH"/>
</dbReference>
<dbReference type="PANTHER" id="PTHR43730:SF1">
    <property type="entry name" value="BETA-MANNOSIDASE"/>
    <property type="match status" value="1"/>
</dbReference>
<sequence>MIHGWQVLAASPDPAATPADVTDQWNSAVSAESPGTVAAMAPELAAVTDIDAHDWWVRATISVDHPSRLRFAGLTAPARVFLDGELAATCESMFLPVTVFVAAGTTRVEIVFGSMDQWLRTRRPRGRWRSSLVAAQGLRWARTTFLGRAPVYGQLPAPVGIWRPVEVLADVHDHRCCVTVDPARSQIRVDGMADPESPGPITIEVDDPNGDRIGAPVGVTVVDGRFDAEVPVADAQLWWPRGYGDQPRYRVRVLDTGRVVHESSVGFRVVTTRTDGGFTLVVNDVPIFARGVTWSPPDPVALQVEAEVLEHGLRALADIGVTMVRVVGGMVFEQPDFYRLCAELGILVWQDAMLATIDPPDEAADLICREMAELLRTHSGNPAIVVVSGGSETLQQPEMLGLDPTAMSLPLLSEHLPTVVAAHADVVYVPASPSSPGLEGQSIRPDLGVAHWFGVGGYLRPLDDMRSAGVRFAAESLAFSIPPAPESVDRHFGSASGAGHHPLWKSAVPRDRGSSWDFEDVRDHYVRELFGVDPAALRRTDPERGLQLGRAAVAEAMRTCFAFWRQGDSRCAGALVLTGRDLVPGAGWGIFDSDGMPKAPVPVLARVWAPTTVTIEDAGLSGLRVDVHHDGPQAIAGELVLVAAGPTGHVVAEAATPIEVAAHSSVTLYDSGITGKFADLSHAYRFGPAPADAVQVSLRVDGAEIARDVLVVVVRTGQVHTGLRATASQGTSGDWTLEVSAEVTLRYVVIEMAGWTPSDNWFHIVPGQPHRVHLTGAGIPAGRVTSVDGILSARIEVSAS</sequence>
<evidence type="ECO:0000313" key="6">
    <source>
        <dbReference type="Proteomes" id="UP000632454"/>
    </source>
</evidence>
<evidence type="ECO:0000313" key="5">
    <source>
        <dbReference type="EMBL" id="GGF12781.1"/>
    </source>
</evidence>
<keyword evidence="3" id="KW-0378">Hydrolase</keyword>
<dbReference type="SUPFAM" id="SSF51445">
    <property type="entry name" value="(Trans)glycosidases"/>
    <property type="match status" value="1"/>
</dbReference>
<organism evidence="5 6">
    <name type="scientific">Williamsia phyllosphaerae</name>
    <dbReference type="NCBI Taxonomy" id="885042"/>
    <lineage>
        <taxon>Bacteria</taxon>
        <taxon>Bacillati</taxon>
        <taxon>Actinomycetota</taxon>
        <taxon>Actinomycetes</taxon>
        <taxon>Mycobacteriales</taxon>
        <taxon>Nocardiaceae</taxon>
        <taxon>Williamsia</taxon>
    </lineage>
</organism>
<evidence type="ECO:0000256" key="4">
    <source>
        <dbReference type="ARBA" id="ARBA00023295"/>
    </source>
</evidence>
<dbReference type="PANTHER" id="PTHR43730">
    <property type="entry name" value="BETA-MANNOSIDASE"/>
    <property type="match status" value="1"/>
</dbReference>
<dbReference type="InterPro" id="IPR008979">
    <property type="entry name" value="Galactose-bd-like_sf"/>
</dbReference>
<dbReference type="SUPFAM" id="SSF49303">
    <property type="entry name" value="beta-Galactosidase/glucuronidase domain"/>
    <property type="match status" value="2"/>
</dbReference>
<dbReference type="Gene3D" id="2.60.120.260">
    <property type="entry name" value="Galactose-binding domain-like"/>
    <property type="match status" value="1"/>
</dbReference>
<dbReference type="InterPro" id="IPR050887">
    <property type="entry name" value="Beta-mannosidase_GH2"/>
</dbReference>
<proteinExistence type="predicted"/>
<reference evidence="6" key="1">
    <citation type="journal article" date="2019" name="Int. J. Syst. Evol. Microbiol.">
        <title>The Global Catalogue of Microorganisms (GCM) 10K type strain sequencing project: providing services to taxonomists for standard genome sequencing and annotation.</title>
        <authorList>
            <consortium name="The Broad Institute Genomics Platform"/>
            <consortium name="The Broad Institute Genome Sequencing Center for Infectious Disease"/>
            <person name="Wu L."/>
            <person name="Ma J."/>
        </authorList>
    </citation>
    <scope>NUCLEOTIDE SEQUENCE [LARGE SCALE GENOMIC DNA]</scope>
    <source>
        <strain evidence="6">CCM 7855</strain>
    </source>
</reference>
<evidence type="ECO:0000256" key="1">
    <source>
        <dbReference type="ARBA" id="ARBA00000829"/>
    </source>
</evidence>
<evidence type="ECO:0000256" key="3">
    <source>
        <dbReference type="ARBA" id="ARBA00022801"/>
    </source>
</evidence>
<comment type="caution">
    <text evidence="5">The sequence shown here is derived from an EMBL/GenBank/DDBJ whole genome shotgun (WGS) entry which is preliminary data.</text>
</comment>
<comment type="catalytic activity">
    <reaction evidence="1">
        <text>Hydrolysis of terminal, non-reducing beta-D-mannose residues in beta-D-mannosides.</text>
        <dbReference type="EC" id="3.2.1.25"/>
    </reaction>
</comment>
<dbReference type="Gene3D" id="3.20.20.80">
    <property type="entry name" value="Glycosidases"/>
    <property type="match status" value="1"/>
</dbReference>
<evidence type="ECO:0000256" key="2">
    <source>
        <dbReference type="ARBA" id="ARBA00012754"/>
    </source>
</evidence>
<keyword evidence="4" id="KW-0326">Glycosidase</keyword>
<dbReference type="Gene3D" id="2.60.40.10">
    <property type="entry name" value="Immunoglobulins"/>
    <property type="match status" value="2"/>
</dbReference>
<protein>
    <recommendedName>
        <fullName evidence="2">beta-mannosidase</fullName>
        <ecNumber evidence="2">3.2.1.25</ecNumber>
    </recommendedName>
</protein>
<keyword evidence="6" id="KW-1185">Reference proteome</keyword>
<gene>
    <name evidence="5" type="ORF">GCM10007298_05870</name>
</gene>
<accession>A0ABQ1U8F3</accession>
<dbReference type="InterPro" id="IPR036156">
    <property type="entry name" value="Beta-gal/glucu_dom_sf"/>
</dbReference>
<dbReference type="EMBL" id="BMCS01000001">
    <property type="protein sequence ID" value="GGF12781.1"/>
    <property type="molecule type" value="Genomic_DNA"/>
</dbReference>
<dbReference type="SUPFAM" id="SSF49785">
    <property type="entry name" value="Galactose-binding domain-like"/>
    <property type="match status" value="1"/>
</dbReference>
<dbReference type="InterPro" id="IPR013783">
    <property type="entry name" value="Ig-like_fold"/>
</dbReference>
<dbReference type="EC" id="3.2.1.25" evidence="2"/>
<dbReference type="Proteomes" id="UP000632454">
    <property type="component" value="Unassembled WGS sequence"/>
</dbReference>
<name>A0ABQ1U8F3_9NOCA</name>